<dbReference type="Pfam" id="PF25567">
    <property type="entry name" value="TPR_SYO1"/>
    <property type="match status" value="1"/>
</dbReference>
<dbReference type="GO" id="GO:0006606">
    <property type="term" value="P:protein import into nucleus"/>
    <property type="evidence" value="ECO:0007669"/>
    <property type="project" value="TreeGrafter"/>
</dbReference>
<dbReference type="Proteomes" id="UP000085678">
    <property type="component" value="Unplaced"/>
</dbReference>
<dbReference type="GO" id="GO:0051082">
    <property type="term" value="F:unfolded protein binding"/>
    <property type="evidence" value="ECO:0007669"/>
    <property type="project" value="TreeGrafter"/>
</dbReference>
<dbReference type="Gene3D" id="1.25.10.10">
    <property type="entry name" value="Leucine-rich Repeat Variant"/>
    <property type="match status" value="1"/>
</dbReference>
<feature type="domain" description="SYO1-like TPR repeats" evidence="3">
    <location>
        <begin position="396"/>
        <end position="650"/>
    </location>
</feature>
<evidence type="ECO:0000313" key="4">
    <source>
        <dbReference type="Proteomes" id="UP000085678"/>
    </source>
</evidence>
<feature type="region of interest" description="Disordered" evidence="2">
    <location>
        <begin position="300"/>
        <end position="323"/>
    </location>
</feature>
<dbReference type="GO" id="GO:0042273">
    <property type="term" value="P:ribosomal large subunit biogenesis"/>
    <property type="evidence" value="ECO:0007669"/>
    <property type="project" value="TreeGrafter"/>
</dbReference>
<dbReference type="SUPFAM" id="SSF48371">
    <property type="entry name" value="ARM repeat"/>
    <property type="match status" value="1"/>
</dbReference>
<dbReference type="InterPro" id="IPR000225">
    <property type="entry name" value="Armadillo"/>
</dbReference>
<dbReference type="STRING" id="7574.A0A1S3GZM8"/>
<dbReference type="RefSeq" id="XP_013379330.1">
    <property type="nucleotide sequence ID" value="XM_013523876.1"/>
</dbReference>
<dbReference type="PANTHER" id="PTHR13347">
    <property type="entry name" value="HEAT REPEAT-CONTAINING PROTEIN 3"/>
    <property type="match status" value="1"/>
</dbReference>
<dbReference type="InterPro" id="IPR016024">
    <property type="entry name" value="ARM-type_fold"/>
</dbReference>
<gene>
    <name evidence="5" type="primary">LOC106150861</name>
</gene>
<proteinExistence type="inferred from homology"/>
<dbReference type="PANTHER" id="PTHR13347:SF1">
    <property type="entry name" value="HEAT REPEAT-CONTAINING PROTEIN 3"/>
    <property type="match status" value="1"/>
</dbReference>
<dbReference type="KEGG" id="lak:106150861"/>
<evidence type="ECO:0000256" key="1">
    <source>
        <dbReference type="ARBA" id="ARBA00049983"/>
    </source>
</evidence>
<organism evidence="4 5">
    <name type="scientific">Lingula anatina</name>
    <name type="common">Brachiopod</name>
    <name type="synonym">Lingula unguis</name>
    <dbReference type="NCBI Taxonomy" id="7574"/>
    <lineage>
        <taxon>Eukaryota</taxon>
        <taxon>Metazoa</taxon>
        <taxon>Spiralia</taxon>
        <taxon>Lophotrochozoa</taxon>
        <taxon>Brachiopoda</taxon>
        <taxon>Linguliformea</taxon>
        <taxon>Lingulata</taxon>
        <taxon>Lingulida</taxon>
        <taxon>Linguloidea</taxon>
        <taxon>Lingulidae</taxon>
        <taxon>Lingula</taxon>
    </lineage>
</organism>
<dbReference type="AlphaFoldDB" id="A0A1S3GZM8"/>
<evidence type="ECO:0000256" key="2">
    <source>
        <dbReference type="SAM" id="MobiDB-lite"/>
    </source>
</evidence>
<evidence type="ECO:0000259" key="3">
    <source>
        <dbReference type="Pfam" id="PF25567"/>
    </source>
</evidence>
<keyword evidence="4" id="KW-1185">Reference proteome</keyword>
<feature type="compositionally biased region" description="Basic residues" evidence="2">
    <location>
        <begin position="1"/>
        <end position="11"/>
    </location>
</feature>
<dbReference type="FunCoup" id="A0A1S3GZM8">
    <property type="interactions" value="127"/>
</dbReference>
<dbReference type="InParanoid" id="A0A1S3GZM8"/>
<sequence>MGKSKNKKGKGTRNNPTGLPSVKDFNLEQDEFGDGDTYSHSVANIVEKLQSLNEEEKICACSTISTLVRQPKAIRMLLQNNVVKVMGPLIVDSSQQVRKTALGALRNMTVDGSFDVCDKMIDADVLTPLFALLAEYEEEWSPSDKDERLDIIVQATHLLWNLCESNEITVKRFNQENVLPILLQCLQPQVYGYNLALVVAQCLQTVSEDNPEIMSALSKEATMTLLMDLIQRKHEDMQQMLLRVVAAGILYNASGGQLNRVSGSLVTAVVGTLAEALEVDAYRHIEEMAFRLKQNDASMNGTAEGGAMENGAGDGGKDEKKHTKNGLEKELNELECLLTAQRTALEIITNLCCTDDEEEVWEDLDSSDASSDEMLTADVDMEGSDETVLSHLCVQSEVHGAFVTNNLVPRVMCKTNFPSAEVHTILSGYGRGKKLLKSIEVLQSRSLLCVSNMVSGMDIEALGGMDKLHLIWENLSQLALNKQAVESADLLEAVTSAMRATIQKLAEHKSPKFSSVVPSDLQFVFELGQQSSHPPVKANAVRILSTIGCLLAKQMEPHSLLKNIGTFLVEIVSKDQELWVVAEALDAIFDVFAEDHLDPVVREIGLTDKLKAVAPQLKAKIHQQKRSLGDHLPIIMTARTNLMRFIKYKS</sequence>
<dbReference type="InterPro" id="IPR011989">
    <property type="entry name" value="ARM-like"/>
</dbReference>
<dbReference type="InterPro" id="IPR057990">
    <property type="entry name" value="TPR_SYO1"/>
</dbReference>
<accession>A0A1S3GZM8</accession>
<reference evidence="5" key="1">
    <citation type="submission" date="2025-08" db="UniProtKB">
        <authorList>
            <consortium name="RefSeq"/>
        </authorList>
    </citation>
    <scope>IDENTIFICATION</scope>
    <source>
        <tissue evidence="5">Gonads</tissue>
    </source>
</reference>
<feature type="region of interest" description="Disordered" evidence="2">
    <location>
        <begin position="1"/>
        <end position="23"/>
    </location>
</feature>
<dbReference type="GeneID" id="106150861"/>
<protein>
    <submittedName>
        <fullName evidence="5">HEAT repeat-containing protein 3</fullName>
    </submittedName>
</protein>
<evidence type="ECO:0000313" key="5">
    <source>
        <dbReference type="RefSeq" id="XP_013379330.1"/>
    </source>
</evidence>
<name>A0A1S3GZM8_LINAN</name>
<comment type="similarity">
    <text evidence="1">Belongs to the nuclear import and ribosome assembly adapter family.</text>
</comment>
<feature type="compositionally biased region" description="Low complexity" evidence="2">
    <location>
        <begin position="300"/>
        <end position="311"/>
    </location>
</feature>
<dbReference type="InterPro" id="IPR052616">
    <property type="entry name" value="SYO1-like"/>
</dbReference>
<dbReference type="OrthoDB" id="288703at2759"/>
<dbReference type="SMART" id="SM00185">
    <property type="entry name" value="ARM"/>
    <property type="match status" value="3"/>
</dbReference>